<dbReference type="GO" id="GO:0046872">
    <property type="term" value="F:metal ion binding"/>
    <property type="evidence" value="ECO:0007669"/>
    <property type="project" value="UniProtKB-KW"/>
</dbReference>
<evidence type="ECO:0000256" key="2">
    <source>
        <dbReference type="ARBA" id="ARBA00022679"/>
    </source>
</evidence>
<dbReference type="EMBL" id="CP157484">
    <property type="protein sequence ID" value="XBO40193.1"/>
    <property type="molecule type" value="Genomic_DNA"/>
</dbReference>
<dbReference type="CDD" id="cd04194">
    <property type="entry name" value="GT8_A4GalT_like"/>
    <property type="match status" value="1"/>
</dbReference>
<dbReference type="EC" id="2.-.-.-" evidence="4"/>
<dbReference type="AlphaFoldDB" id="A0AAU7JIS0"/>
<dbReference type="PANTHER" id="PTHR13778">
    <property type="entry name" value="GLYCOSYLTRANSFERASE 8 DOMAIN-CONTAINING PROTEIN"/>
    <property type="match status" value="1"/>
</dbReference>
<keyword evidence="3" id="KW-0479">Metal-binding</keyword>
<gene>
    <name evidence="4" type="ORF">ABEG18_05275</name>
</gene>
<keyword evidence="2 4" id="KW-0808">Transferase</keyword>
<dbReference type="GO" id="GO:0016757">
    <property type="term" value="F:glycosyltransferase activity"/>
    <property type="evidence" value="ECO:0007669"/>
    <property type="project" value="UniProtKB-KW"/>
</dbReference>
<accession>A0AAU7JIS0</accession>
<evidence type="ECO:0000256" key="1">
    <source>
        <dbReference type="ARBA" id="ARBA00022676"/>
    </source>
</evidence>
<evidence type="ECO:0000313" key="4">
    <source>
        <dbReference type="EMBL" id="XBO40193.1"/>
    </source>
</evidence>
<evidence type="ECO:0000256" key="3">
    <source>
        <dbReference type="ARBA" id="ARBA00022723"/>
    </source>
</evidence>
<reference evidence="4" key="1">
    <citation type="submission" date="2024-05" db="EMBL/GenBank/DDBJ databases">
        <authorList>
            <person name="Kim S."/>
            <person name="Heo J."/>
            <person name="Choi H."/>
            <person name="Choi Y."/>
            <person name="Kwon S.-W."/>
            <person name="Kim Y."/>
        </authorList>
    </citation>
    <scope>NUCLEOTIDE SEQUENCE</scope>
    <source>
        <strain evidence="4">KACC 23698</strain>
    </source>
</reference>
<dbReference type="RefSeq" id="WP_406857048.1">
    <property type="nucleotide sequence ID" value="NZ_CP157484.1"/>
</dbReference>
<dbReference type="InterPro" id="IPR029044">
    <property type="entry name" value="Nucleotide-diphossugar_trans"/>
</dbReference>
<dbReference type="SUPFAM" id="SSF53448">
    <property type="entry name" value="Nucleotide-diphospho-sugar transferases"/>
    <property type="match status" value="1"/>
</dbReference>
<protein>
    <submittedName>
        <fullName evidence="4">Glycosyltransferase family 8 protein</fullName>
        <ecNumber evidence="4">2.-.-.-</ecNumber>
    </submittedName>
</protein>
<dbReference type="InterPro" id="IPR050748">
    <property type="entry name" value="Glycosyltrans_8_dom-fam"/>
</dbReference>
<proteinExistence type="predicted"/>
<organism evidence="4">
    <name type="scientific">Alsobacter sp. KACC 23698</name>
    <dbReference type="NCBI Taxonomy" id="3149229"/>
    <lineage>
        <taxon>Bacteria</taxon>
        <taxon>Pseudomonadati</taxon>
        <taxon>Pseudomonadota</taxon>
        <taxon>Alphaproteobacteria</taxon>
        <taxon>Hyphomicrobiales</taxon>
        <taxon>Alsobacteraceae</taxon>
        <taxon>Alsobacter</taxon>
    </lineage>
</organism>
<dbReference type="Gene3D" id="3.90.550.10">
    <property type="entry name" value="Spore Coat Polysaccharide Biosynthesis Protein SpsA, Chain A"/>
    <property type="match status" value="1"/>
</dbReference>
<dbReference type="Pfam" id="PF01501">
    <property type="entry name" value="Glyco_transf_8"/>
    <property type="match status" value="1"/>
</dbReference>
<name>A0AAU7JIS0_9HYPH</name>
<sequence length="322" mass="36599">MTDRICILLCVDENYRRQAGVAVSSLARATPGGLDVHIAAFDRDRAASAAIFDPLVARHPDMSLTFHDLDASVFDGLHVTKAFPRSIYTRLIFDRFLDPAIERVLYIDADVVVCGDLRPLWSTDLGGAVLAASRDPFRQDPEQIGFAEDEPYFNSGMLLIDRARWRQEGAEYAILDLLAARGRELPWMDQDALNMVLRGKVRFVGMEWNYQPRCADVPPDFLQLTEADYRELRRRPRLVHYTTSHKPWNEAFRVHYSDLFFAAQDAAGLPDPLRSRRPQNAAERALAVKTALRWRFPGAFRALRRVLKPQAAARMYRAGPQG</sequence>
<dbReference type="InterPro" id="IPR002495">
    <property type="entry name" value="Glyco_trans_8"/>
</dbReference>
<dbReference type="PANTHER" id="PTHR13778:SF47">
    <property type="entry name" value="LIPOPOLYSACCHARIDE 1,3-GALACTOSYLTRANSFERASE"/>
    <property type="match status" value="1"/>
</dbReference>
<keyword evidence="1" id="KW-0328">Glycosyltransferase</keyword>